<comment type="caution">
    <text evidence="2">The sequence shown here is derived from an EMBL/GenBank/DDBJ whole genome shotgun (WGS) entry which is preliminary data.</text>
</comment>
<protein>
    <submittedName>
        <fullName evidence="2">Uncharacterized protein</fullName>
    </submittedName>
</protein>
<reference evidence="2 3" key="1">
    <citation type="submission" date="2020-10" db="EMBL/GenBank/DDBJ databases">
        <title>Phylogeny of dyella-like bacteria.</title>
        <authorList>
            <person name="Fu J."/>
        </authorList>
    </citation>
    <scope>NUCLEOTIDE SEQUENCE [LARGE SCALE GENOMIC DNA]</scope>
    <source>
        <strain evidence="2 3">Gsoil3046</strain>
    </source>
</reference>
<dbReference type="EMBL" id="JADIKM010000003">
    <property type="protein sequence ID" value="MFK2905016.1"/>
    <property type="molecule type" value="Genomic_DNA"/>
</dbReference>
<proteinExistence type="predicted"/>
<keyword evidence="3" id="KW-1185">Reference proteome</keyword>
<feature type="compositionally biased region" description="Polar residues" evidence="1">
    <location>
        <begin position="333"/>
        <end position="352"/>
    </location>
</feature>
<organism evidence="2 3">
    <name type="scientific">Dyella ginsengisoli</name>
    <dbReference type="NCBI Taxonomy" id="363848"/>
    <lineage>
        <taxon>Bacteria</taxon>
        <taxon>Pseudomonadati</taxon>
        <taxon>Pseudomonadota</taxon>
        <taxon>Gammaproteobacteria</taxon>
        <taxon>Lysobacterales</taxon>
        <taxon>Rhodanobacteraceae</taxon>
        <taxon>Dyella</taxon>
    </lineage>
</organism>
<dbReference type="RefSeq" id="WP_404634063.1">
    <property type="nucleotide sequence ID" value="NZ_JADIKM010000003.1"/>
</dbReference>
<gene>
    <name evidence="2" type="ORF">ISP17_13725</name>
</gene>
<feature type="region of interest" description="Disordered" evidence="1">
    <location>
        <begin position="322"/>
        <end position="358"/>
    </location>
</feature>
<accession>A0ABW8JY54</accession>
<evidence type="ECO:0000313" key="3">
    <source>
        <dbReference type="Proteomes" id="UP001620460"/>
    </source>
</evidence>
<evidence type="ECO:0000256" key="1">
    <source>
        <dbReference type="SAM" id="MobiDB-lite"/>
    </source>
</evidence>
<name>A0ABW8JY54_9GAMM</name>
<sequence length="358" mass="37913">MSHKVKSLALHIKAATAVDESTLAKINALTLREFTADELQVREYVLAHNCIDRDNECFDEALLEDFKNTLPRKGVHIIHPTSYRGSGGPAEGKVFGTATATMSLEDARTLLGEPKLQLPPDRSMVTVLTAKAYFARTPDNASLLIKQDAGIAGDVSIGFNASDRVAIKDAQGNELTARRWMGPGSAEEMSLVWLGAQQGARAIKAAPFDTDPEPESTTMTPEEIAALQSKAANGEKSATTLAAIKTALGDDAVLLDDPATLKAHVTDAKAFKSALIDDIVTIERQLKLTGDSEDDVKNAKAFLADFPVARLQAMQKNYEARLPGGNTGAVKGANTNAPGPGTTQVPADSPLNNPALAG</sequence>
<dbReference type="Proteomes" id="UP001620460">
    <property type="component" value="Unassembled WGS sequence"/>
</dbReference>
<evidence type="ECO:0000313" key="2">
    <source>
        <dbReference type="EMBL" id="MFK2905016.1"/>
    </source>
</evidence>